<dbReference type="OrthoDB" id="9809364at2"/>
<dbReference type="Pfam" id="PF00691">
    <property type="entry name" value="OmpA"/>
    <property type="match status" value="1"/>
</dbReference>
<dbReference type="InterPro" id="IPR008969">
    <property type="entry name" value="CarboxyPept-like_regulatory"/>
</dbReference>
<dbReference type="InterPro" id="IPR050330">
    <property type="entry name" value="Bact_OuterMem_StrucFunc"/>
</dbReference>
<dbReference type="Pfam" id="PF07676">
    <property type="entry name" value="PD40"/>
    <property type="match status" value="2"/>
</dbReference>
<dbReference type="AlphaFoldDB" id="A0A2S9WUU8"/>
<dbReference type="CDD" id="cd07185">
    <property type="entry name" value="OmpA_C-like"/>
    <property type="match status" value="1"/>
</dbReference>
<dbReference type="InterPro" id="IPR006665">
    <property type="entry name" value="OmpA-like"/>
</dbReference>
<dbReference type="SUPFAM" id="SSF103088">
    <property type="entry name" value="OmpA-like"/>
    <property type="match status" value="1"/>
</dbReference>
<evidence type="ECO:0000256" key="1">
    <source>
        <dbReference type="ARBA" id="ARBA00004442"/>
    </source>
</evidence>
<evidence type="ECO:0000256" key="4">
    <source>
        <dbReference type="PROSITE-ProRule" id="PRU00473"/>
    </source>
</evidence>
<dbReference type="PRINTS" id="PR01021">
    <property type="entry name" value="OMPADOMAIN"/>
</dbReference>
<evidence type="ECO:0000313" key="7">
    <source>
        <dbReference type="EMBL" id="PRP67257.1"/>
    </source>
</evidence>
<dbReference type="GO" id="GO:0009279">
    <property type="term" value="C:cell outer membrane"/>
    <property type="evidence" value="ECO:0007669"/>
    <property type="project" value="UniProtKB-SubCell"/>
</dbReference>
<protein>
    <submittedName>
        <fullName evidence="7">Flagellar motor protein MotB</fullName>
    </submittedName>
</protein>
<gene>
    <name evidence="7" type="ORF">BST86_09155</name>
</gene>
<dbReference type="Gene3D" id="1.25.40.10">
    <property type="entry name" value="Tetratricopeptide repeat domain"/>
    <property type="match status" value="1"/>
</dbReference>
<feature type="domain" description="OmpA-like" evidence="6">
    <location>
        <begin position="535"/>
        <end position="657"/>
    </location>
</feature>
<accession>A0A2S9WUU8</accession>
<keyword evidence="3" id="KW-0998">Cell outer membrane</keyword>
<dbReference type="InterPro" id="IPR006664">
    <property type="entry name" value="OMP_bac"/>
</dbReference>
<dbReference type="InterPro" id="IPR011659">
    <property type="entry name" value="WD40"/>
</dbReference>
<dbReference type="SUPFAM" id="SSF82171">
    <property type="entry name" value="DPP6 N-terminal domain-like"/>
    <property type="match status" value="1"/>
</dbReference>
<comment type="caution">
    <text evidence="7">The sequence shown here is derived from an EMBL/GenBank/DDBJ whole genome shotgun (WGS) entry which is preliminary data.</text>
</comment>
<dbReference type="RefSeq" id="WP_105983015.1">
    <property type="nucleotide sequence ID" value="NZ_MQUC01000003.1"/>
</dbReference>
<keyword evidence="7" id="KW-0282">Flagellum</keyword>
<keyword evidence="2 4" id="KW-0472">Membrane</keyword>
<dbReference type="PANTHER" id="PTHR30329:SF21">
    <property type="entry name" value="LIPOPROTEIN YIAD-RELATED"/>
    <property type="match status" value="1"/>
</dbReference>
<dbReference type="PROSITE" id="PS51123">
    <property type="entry name" value="OMPA_2"/>
    <property type="match status" value="1"/>
</dbReference>
<keyword evidence="7" id="KW-0969">Cilium</keyword>
<dbReference type="EMBL" id="MQUC01000003">
    <property type="protein sequence ID" value="PRP67257.1"/>
    <property type="molecule type" value="Genomic_DNA"/>
</dbReference>
<feature type="chain" id="PRO_5015717128" evidence="5">
    <location>
        <begin position="20"/>
        <end position="663"/>
    </location>
</feature>
<sequence length="663" mass="75124">MMKKLFIVLLALVATTGVAQERKVEKASKDFANLAFIDAQELYLRIVKNGYSSPEILAKLGDTYYFNDDLQESYNWYNQLFENYSDNIKPEYYFRYAQALKSVRRYDEADVLMAKFNTFKGYDSRADNYSKQPDYLQIIDFQSGRFEVQNAREINSFTADFGPSFYDDQNQVAFATARDTGSFIKRVHEWNEQAFLQLYTADADSDGKLDNARSLSSTLNTKWHESTPGFTTDGETVYFTRNNSEKGRLRQDVDGLTKLKIFKSTRKGNNWTTPVEVSFNSDEYSTAHPALTPDGKKLFFVSDMPGSIGYDPDEEFTRSDIWVADVALDGSLSEPRNVEGINTNGRETFPFVSKNNVLYFASTGHQGLGGLDVFASTINADGTMSEVINIGKPINTPYDDFSFIVDDDTNLGYFSSNRPGGMGDDDIYRFKQTEQLRNMCEILLTGTVTDAQTDEPIEGAVVSIMDSNNNQIDQITTRANGKYVFKLECDKQYFVRGAKEDYTPDEELFTTPATSDFLDIPLELSNSKIPVLECDDLAKILDIEQIYFDFDKSNIRSDAAAELAKIQAFLELYPQTKIEIRSHTDSRANDAYNDALSERRAQSTRSWLIEKGIDANRITAKGFGERQLVNRCSNGVKCTPAEHQLNRRSEFIVSGLENYTECE</sequence>
<dbReference type="SUPFAM" id="SSF48452">
    <property type="entry name" value="TPR-like"/>
    <property type="match status" value="1"/>
</dbReference>
<dbReference type="Proteomes" id="UP000239532">
    <property type="component" value="Unassembled WGS sequence"/>
</dbReference>
<evidence type="ECO:0000256" key="3">
    <source>
        <dbReference type="ARBA" id="ARBA00023237"/>
    </source>
</evidence>
<keyword evidence="7" id="KW-0966">Cell projection</keyword>
<organism evidence="7 8">
    <name type="scientific">Nonlabens agnitus</name>
    <dbReference type="NCBI Taxonomy" id="870484"/>
    <lineage>
        <taxon>Bacteria</taxon>
        <taxon>Pseudomonadati</taxon>
        <taxon>Bacteroidota</taxon>
        <taxon>Flavobacteriia</taxon>
        <taxon>Flavobacteriales</taxon>
        <taxon>Flavobacteriaceae</taxon>
        <taxon>Nonlabens</taxon>
    </lineage>
</organism>
<dbReference type="Gene3D" id="2.60.40.1120">
    <property type="entry name" value="Carboxypeptidase-like, regulatory domain"/>
    <property type="match status" value="1"/>
</dbReference>
<keyword evidence="8" id="KW-1185">Reference proteome</keyword>
<feature type="signal peptide" evidence="5">
    <location>
        <begin position="1"/>
        <end position="19"/>
    </location>
</feature>
<keyword evidence="5" id="KW-0732">Signal</keyword>
<name>A0A2S9WUU8_9FLAO</name>
<reference evidence="7 8" key="1">
    <citation type="submission" date="2016-11" db="EMBL/GenBank/DDBJ databases">
        <title>Trade-off between light-utilization and light-protection in marine flavobacteria.</title>
        <authorList>
            <person name="Kumagai Y."/>
        </authorList>
    </citation>
    <scope>NUCLEOTIDE SEQUENCE [LARGE SCALE GENOMIC DNA]</scope>
    <source>
        <strain evidence="7 8">JCM 17109</strain>
    </source>
</reference>
<dbReference type="InterPro" id="IPR011990">
    <property type="entry name" value="TPR-like_helical_dom_sf"/>
</dbReference>
<dbReference type="Pfam" id="PF13620">
    <property type="entry name" value="CarboxypepD_reg"/>
    <property type="match status" value="1"/>
</dbReference>
<dbReference type="SUPFAM" id="SSF49464">
    <property type="entry name" value="Carboxypeptidase regulatory domain-like"/>
    <property type="match status" value="1"/>
</dbReference>
<evidence type="ECO:0000256" key="2">
    <source>
        <dbReference type="ARBA" id="ARBA00023136"/>
    </source>
</evidence>
<dbReference type="Gene3D" id="3.30.1330.60">
    <property type="entry name" value="OmpA-like domain"/>
    <property type="match status" value="1"/>
</dbReference>
<proteinExistence type="predicted"/>
<evidence type="ECO:0000313" key="8">
    <source>
        <dbReference type="Proteomes" id="UP000239532"/>
    </source>
</evidence>
<dbReference type="InterPro" id="IPR036737">
    <property type="entry name" value="OmpA-like_sf"/>
</dbReference>
<evidence type="ECO:0000256" key="5">
    <source>
        <dbReference type="SAM" id="SignalP"/>
    </source>
</evidence>
<evidence type="ECO:0000259" key="6">
    <source>
        <dbReference type="PROSITE" id="PS51123"/>
    </source>
</evidence>
<comment type="subcellular location">
    <subcellularLocation>
        <location evidence="1">Cell outer membrane</location>
    </subcellularLocation>
</comment>
<dbReference type="PANTHER" id="PTHR30329">
    <property type="entry name" value="STATOR ELEMENT OF FLAGELLAR MOTOR COMPLEX"/>
    <property type="match status" value="1"/>
</dbReference>